<keyword evidence="6 16" id="KW-0472">Membrane</keyword>
<evidence type="ECO:0000313" key="22">
    <source>
        <dbReference type="Proteomes" id="UP000030759"/>
    </source>
</evidence>
<feature type="signal peptide" evidence="17">
    <location>
        <begin position="1"/>
        <end position="19"/>
    </location>
</feature>
<dbReference type="InterPro" id="IPR052314">
    <property type="entry name" value="Immune_rcpt_domain"/>
</dbReference>
<dbReference type="Proteomes" id="UP000030759">
    <property type="component" value="Unassembled WGS sequence"/>
</dbReference>
<proteinExistence type="predicted"/>
<evidence type="ECO:0000256" key="11">
    <source>
        <dbReference type="ARBA" id="ARBA00059754"/>
    </source>
</evidence>
<dbReference type="EMBL" id="KE664640">
    <property type="protein sequence ID" value="ERE89603.1"/>
    <property type="molecule type" value="Genomic_DNA"/>
</dbReference>
<evidence type="ECO:0000256" key="17">
    <source>
        <dbReference type="SAM" id="SignalP"/>
    </source>
</evidence>
<keyword evidence="3 16" id="KW-0812">Transmembrane</keyword>
<comment type="subunit">
    <text evidence="12">Interacts with CD276 and this interaction enhances T-cell activation.</text>
</comment>
<accession>G3I9V3</accession>
<dbReference type="InterPro" id="IPR013106">
    <property type="entry name" value="Ig_V-set"/>
</dbReference>
<evidence type="ECO:0000259" key="18">
    <source>
        <dbReference type="PROSITE" id="PS50835"/>
    </source>
</evidence>
<reference evidence="19" key="2">
    <citation type="submission" date="2011-08" db="EMBL/GenBank/DDBJ databases">
        <title>The genomic sequence of the Chinese hamster ovary CHO-K1 cell line.</title>
        <authorList>
            <person name="Xu X."/>
            <person name="Nagarajan H."/>
            <person name="Lewis N.E."/>
            <person name="Pan S."/>
            <person name="Cai Z."/>
            <person name="Liu X."/>
            <person name="Chen W."/>
            <person name="Xie M."/>
            <person name="Wang W."/>
            <person name="Hammond S."/>
            <person name="Andersen M.R."/>
            <person name="Neff N."/>
            <person name="Passarelli B."/>
            <person name="Koh W."/>
            <person name="Fan C.H."/>
            <person name="Wang J."/>
            <person name="Gui Y."/>
            <person name="Lee K.H."/>
            <person name="Betenbaugh M.J."/>
            <person name="Quake S.R."/>
            <person name="Famili I."/>
            <person name="Palsson B.O."/>
            <person name="Wang J."/>
        </authorList>
    </citation>
    <scope>NUCLEOTIDE SEQUENCE</scope>
</reference>
<evidence type="ECO:0000313" key="21">
    <source>
        <dbReference type="Proteomes" id="UP000001075"/>
    </source>
</evidence>
<evidence type="ECO:0000256" key="2">
    <source>
        <dbReference type="ARBA" id="ARBA00022475"/>
    </source>
</evidence>
<dbReference type="EMBL" id="JH001648">
    <property type="protein sequence ID" value="EGW00245.1"/>
    <property type="molecule type" value="Genomic_DNA"/>
</dbReference>
<keyword evidence="10" id="KW-0393">Immunoglobulin domain</keyword>
<name>G3I9V3_CRIGR</name>
<dbReference type="PROSITE" id="PS50835">
    <property type="entry name" value="IG_LIKE"/>
    <property type="match status" value="1"/>
</dbReference>
<evidence type="ECO:0000256" key="3">
    <source>
        <dbReference type="ARBA" id="ARBA00022692"/>
    </source>
</evidence>
<feature type="domain" description="Ig-like" evidence="18">
    <location>
        <begin position="20"/>
        <end position="105"/>
    </location>
</feature>
<evidence type="ECO:0000256" key="13">
    <source>
        <dbReference type="ARBA" id="ARBA00071543"/>
    </source>
</evidence>
<evidence type="ECO:0000256" key="15">
    <source>
        <dbReference type="SAM" id="MobiDB-lite"/>
    </source>
</evidence>
<dbReference type="FunFam" id="2.60.40.10:FF:001672">
    <property type="entry name" value="Triggering receptor expressed on myeloid cells like 2"/>
    <property type="match status" value="1"/>
</dbReference>
<feature type="transmembrane region" description="Helical" evidence="16">
    <location>
        <begin position="255"/>
        <end position="279"/>
    </location>
</feature>
<dbReference type="GO" id="GO:0005886">
    <property type="term" value="C:plasma membrane"/>
    <property type="evidence" value="ECO:0007669"/>
    <property type="project" value="UniProtKB-SubCell"/>
</dbReference>
<dbReference type="InterPro" id="IPR003599">
    <property type="entry name" value="Ig_sub"/>
</dbReference>
<dbReference type="Pfam" id="PF07686">
    <property type="entry name" value="V-set"/>
    <property type="match status" value="1"/>
</dbReference>
<feature type="region of interest" description="Disordered" evidence="15">
    <location>
        <begin position="191"/>
        <end position="221"/>
    </location>
</feature>
<evidence type="ECO:0000256" key="8">
    <source>
        <dbReference type="ARBA" id="ARBA00023170"/>
    </source>
</evidence>
<evidence type="ECO:0000256" key="7">
    <source>
        <dbReference type="ARBA" id="ARBA00023157"/>
    </source>
</evidence>
<evidence type="ECO:0000256" key="4">
    <source>
        <dbReference type="ARBA" id="ARBA00022729"/>
    </source>
</evidence>
<reference evidence="20" key="4">
    <citation type="submission" date="2013-03" db="EMBL/GenBank/DDBJ databases">
        <title>Chinese hamster genome sequenced from sorted chromosomes.</title>
        <authorList>
            <person name="Brinkrolf K."/>
            <person name="Rupp O."/>
            <person name="Laux H."/>
            <person name="Kollin F."/>
            <person name="Ernst W."/>
            <person name="Linke B."/>
            <person name="Kofler R."/>
            <person name="Romand S."/>
            <person name="Hesse F."/>
            <person name="Budach W.E."/>
            <person name="Galosy S."/>
            <person name="Muller D."/>
            <person name="Noll T."/>
            <person name="Wienberg J."/>
            <person name="Jostock T."/>
            <person name="Leonard M."/>
            <person name="Grillari J."/>
            <person name="Tauch A."/>
            <person name="Goesmann A."/>
            <person name="Helk B."/>
            <person name="Mott J.E."/>
            <person name="Puehler A."/>
            <person name="Borth N."/>
        </authorList>
    </citation>
    <scope>NUCLEOTIDE SEQUENCE</scope>
    <source>
        <strain evidence="20">17A/GY</strain>
    </source>
</reference>
<dbReference type="eggNOG" id="ENOG502SPIC">
    <property type="taxonomic scope" value="Eukaryota"/>
</dbReference>
<feature type="transmembrane region" description="Helical" evidence="16">
    <location>
        <begin position="291"/>
        <end position="307"/>
    </location>
</feature>
<evidence type="ECO:0000256" key="1">
    <source>
        <dbReference type="ARBA" id="ARBA00004251"/>
    </source>
</evidence>
<keyword evidence="9" id="KW-0325">Glycoprotein</keyword>
<gene>
    <name evidence="20" type="ORF">H671_1g2222</name>
    <name evidence="19" type="ORF">I79_020363</name>
</gene>
<feature type="compositionally biased region" description="Polar residues" evidence="15">
    <location>
        <begin position="205"/>
        <end position="218"/>
    </location>
</feature>
<comment type="function">
    <text evidence="11">Cell surface receptor that may play a role in the innate and adaptive immune response. Acts as a counter-receptor for CD276 and interaction with CD276 on T-cells enhances T-cell activation.</text>
</comment>
<organism evidence="19 21">
    <name type="scientific">Cricetulus griseus</name>
    <name type="common">Chinese hamster</name>
    <name type="synonym">Cricetulus barabensis griseus</name>
    <dbReference type="NCBI Taxonomy" id="10029"/>
    <lineage>
        <taxon>Eukaryota</taxon>
        <taxon>Metazoa</taxon>
        <taxon>Chordata</taxon>
        <taxon>Craniata</taxon>
        <taxon>Vertebrata</taxon>
        <taxon>Euteleostomi</taxon>
        <taxon>Mammalia</taxon>
        <taxon>Eutheria</taxon>
        <taxon>Euarchontoglires</taxon>
        <taxon>Glires</taxon>
        <taxon>Rodentia</taxon>
        <taxon>Myomorpha</taxon>
        <taxon>Muroidea</taxon>
        <taxon>Cricetidae</taxon>
        <taxon>Cricetinae</taxon>
        <taxon>Cricetulus</taxon>
    </lineage>
</organism>
<dbReference type="SMART" id="SM00409">
    <property type="entry name" value="IG"/>
    <property type="match status" value="1"/>
</dbReference>
<dbReference type="SUPFAM" id="SSF48726">
    <property type="entry name" value="Immunoglobulin"/>
    <property type="match status" value="1"/>
</dbReference>
<evidence type="ECO:0000256" key="6">
    <source>
        <dbReference type="ARBA" id="ARBA00023136"/>
    </source>
</evidence>
<dbReference type="InterPro" id="IPR036179">
    <property type="entry name" value="Ig-like_dom_sf"/>
</dbReference>
<dbReference type="PANTHER" id="PTHR16423">
    <property type="entry name" value="TREM-LIKE TRANSCRIPT PROTEIN"/>
    <property type="match status" value="1"/>
</dbReference>
<evidence type="ECO:0000256" key="5">
    <source>
        <dbReference type="ARBA" id="ARBA00022989"/>
    </source>
</evidence>
<evidence type="ECO:0000256" key="9">
    <source>
        <dbReference type="ARBA" id="ARBA00023180"/>
    </source>
</evidence>
<dbReference type="InterPro" id="IPR013783">
    <property type="entry name" value="Ig-like_fold"/>
</dbReference>
<dbReference type="PANTHER" id="PTHR16423:SF3">
    <property type="entry name" value="TREM-LIKE TRANSCRIPT 2 PROTEIN"/>
    <property type="match status" value="1"/>
</dbReference>
<keyword evidence="4 17" id="KW-0732">Signal</keyword>
<keyword evidence="2" id="KW-1003">Cell membrane</keyword>
<dbReference type="STRING" id="10029.G3I9V3"/>
<evidence type="ECO:0000256" key="12">
    <source>
        <dbReference type="ARBA" id="ARBA00066031"/>
    </source>
</evidence>
<sequence>MEPWPLMFLLLLLQDCVSGPSNEDVYKRVWRREGESLSVQCSYKNRRNRTEGKAWCKVRRKKCDPSFTRSWVKGPSYTMQDDAKAKVVHITMEALRVQDSGRYWCMRNTAGNLYPLVGFLLEVYPALTTERNIPRTHLTNTLKSGFVTTGKVPMSGPHAPFTPDLTVFTSGLLTLASGTTAPTPVTSYSFTDSSGTIIEPRRSTEPQPMTVSPSNSRPFSADPVTISTVSRHLSSGLSTTGMGHQLTLNRSQETYFPVMAVVPTLLLAPMVLVMVYGFWKKRHMGTPTTRKTSWMTTALASATSPVVDSPPDNWMWKVIIGGVAVAILLVLGLVVLVVLYLRNARGKAQKVENKCHHIYEDFPGQKEETTGFNQQILSSDDTETICYASLIHLNHVSPQDSISSNSHPDPKLSVEYASISRSRLQSSKAAALEVEPGN</sequence>
<feature type="transmembrane region" description="Helical" evidence="16">
    <location>
        <begin position="319"/>
        <end position="341"/>
    </location>
</feature>
<reference evidence="21" key="1">
    <citation type="journal article" date="2011" name="Nat. Biotechnol.">
        <title>The genomic sequence of the Chinese hamster ovary (CHO)-K1 cell line.</title>
        <authorList>
            <person name="Xu X."/>
            <person name="Nagarajan H."/>
            <person name="Lewis N.E."/>
            <person name="Pan S."/>
            <person name="Cai Z."/>
            <person name="Liu X."/>
            <person name="Chen W."/>
            <person name="Xie M."/>
            <person name="Wang W."/>
            <person name="Hammond S."/>
            <person name="Andersen M.R."/>
            <person name="Neff N."/>
            <person name="Passarelli B."/>
            <person name="Koh W."/>
            <person name="Fan H.C."/>
            <person name="Wang J."/>
            <person name="Gui Y."/>
            <person name="Lee K.H."/>
            <person name="Betenbaugh M.J."/>
            <person name="Quake S.R."/>
            <person name="Famili I."/>
            <person name="Palsson B.O."/>
            <person name="Wang J."/>
        </authorList>
    </citation>
    <scope>NUCLEOTIDE SEQUENCE [LARGE SCALE GENOMIC DNA]</scope>
    <source>
        <strain evidence="21">CHO K1 cell line</strain>
    </source>
</reference>
<evidence type="ECO:0000313" key="19">
    <source>
        <dbReference type="EMBL" id="EGW00245.1"/>
    </source>
</evidence>
<evidence type="ECO:0000256" key="14">
    <source>
        <dbReference type="ARBA" id="ARBA00082751"/>
    </source>
</evidence>
<dbReference type="Proteomes" id="UP000001075">
    <property type="component" value="Unassembled WGS sequence"/>
</dbReference>
<dbReference type="InterPro" id="IPR007110">
    <property type="entry name" value="Ig-like_dom"/>
</dbReference>
<keyword evidence="7" id="KW-1015">Disulfide bond</keyword>
<evidence type="ECO:0000256" key="10">
    <source>
        <dbReference type="ARBA" id="ARBA00023319"/>
    </source>
</evidence>
<dbReference type="PaxDb" id="10029-XP_007637956.1"/>
<dbReference type="GO" id="GO:0042110">
    <property type="term" value="P:T cell activation"/>
    <property type="evidence" value="ECO:0007669"/>
    <property type="project" value="TreeGrafter"/>
</dbReference>
<feature type="chain" id="PRO_5010496939" description="Trem-like transcript 2 protein" evidence="17">
    <location>
        <begin position="20"/>
        <end position="438"/>
    </location>
</feature>
<dbReference type="AlphaFoldDB" id="G3I9V3"/>
<dbReference type="Gene3D" id="2.60.40.10">
    <property type="entry name" value="Immunoglobulins"/>
    <property type="match status" value="1"/>
</dbReference>
<keyword evidence="5 16" id="KW-1133">Transmembrane helix</keyword>
<dbReference type="GO" id="GO:0009986">
    <property type="term" value="C:cell surface"/>
    <property type="evidence" value="ECO:0007669"/>
    <property type="project" value="TreeGrafter"/>
</dbReference>
<dbReference type="GO" id="GO:0038023">
    <property type="term" value="F:signaling receptor activity"/>
    <property type="evidence" value="ECO:0007669"/>
    <property type="project" value="TreeGrafter"/>
</dbReference>
<keyword evidence="8" id="KW-0675">Receptor</keyword>
<reference evidence="22" key="3">
    <citation type="journal article" date="2013" name="Nat. Biotechnol.">
        <title>Chinese hamster genome sequenced from sorted chromosomes.</title>
        <authorList>
            <person name="Brinkrolf K."/>
            <person name="Rupp O."/>
            <person name="Laux H."/>
            <person name="Kollin F."/>
            <person name="Ernst W."/>
            <person name="Linke B."/>
            <person name="Kofler R."/>
            <person name="Romand S."/>
            <person name="Hesse F."/>
            <person name="Budach W.E."/>
            <person name="Galosy S."/>
            <person name="Muller D."/>
            <person name="Noll T."/>
            <person name="Wienberg J."/>
            <person name="Jostock T."/>
            <person name="Leonard M."/>
            <person name="Grillari J."/>
            <person name="Tauch A."/>
            <person name="Goesmann A."/>
            <person name="Helk B."/>
            <person name="Mott J.E."/>
            <person name="Puhler A."/>
            <person name="Borth N."/>
        </authorList>
    </citation>
    <scope>NUCLEOTIDE SEQUENCE [LARGE SCALE GENOMIC DNA]</scope>
    <source>
        <strain evidence="22">17A/GY</strain>
    </source>
</reference>
<evidence type="ECO:0000313" key="20">
    <source>
        <dbReference type="EMBL" id="ERE89603.1"/>
    </source>
</evidence>
<comment type="subcellular location">
    <subcellularLocation>
        <location evidence="1">Cell membrane</location>
        <topology evidence="1">Single-pass type I membrane protein</topology>
    </subcellularLocation>
</comment>
<evidence type="ECO:0000256" key="16">
    <source>
        <dbReference type="SAM" id="Phobius"/>
    </source>
</evidence>
<protein>
    <recommendedName>
        <fullName evidence="13">Trem-like transcript 2 protein</fullName>
    </recommendedName>
    <alternativeName>
        <fullName evidence="14">Triggering receptor expressed on myeloid cells-like protein 2</fullName>
    </alternativeName>
</protein>